<gene>
    <name evidence="8" type="ORF">RLDS_21530</name>
</gene>
<dbReference type="Proteomes" id="UP000015531">
    <property type="component" value="Unassembled WGS sequence"/>
</dbReference>
<keyword evidence="4" id="KW-1134">Transmembrane beta strand</keyword>
<evidence type="ECO:0000256" key="1">
    <source>
        <dbReference type="ARBA" id="ARBA00004442"/>
    </source>
</evidence>
<evidence type="ECO:0000313" key="9">
    <source>
        <dbReference type="Proteomes" id="UP000015531"/>
    </source>
</evidence>
<dbReference type="PATRIC" id="fig|1331060.3.peg.4164"/>
<evidence type="ECO:0000256" key="5">
    <source>
        <dbReference type="ARBA" id="ARBA00022692"/>
    </source>
</evidence>
<dbReference type="GO" id="GO:0015562">
    <property type="term" value="F:efflux transmembrane transporter activity"/>
    <property type="evidence" value="ECO:0007669"/>
    <property type="project" value="InterPro"/>
</dbReference>
<comment type="caution">
    <text evidence="8">The sequence shown here is derived from an EMBL/GenBank/DDBJ whole genome shotgun (WGS) entry which is preliminary data.</text>
</comment>
<name>T0IJ11_9SPHN</name>
<keyword evidence="9" id="KW-1185">Reference proteome</keyword>
<evidence type="ECO:0000256" key="7">
    <source>
        <dbReference type="ARBA" id="ARBA00023237"/>
    </source>
</evidence>
<accession>T0IJ11</accession>
<dbReference type="GO" id="GO:0009279">
    <property type="term" value="C:cell outer membrane"/>
    <property type="evidence" value="ECO:0007669"/>
    <property type="project" value="UniProtKB-SubCell"/>
</dbReference>
<evidence type="ECO:0000256" key="4">
    <source>
        <dbReference type="ARBA" id="ARBA00022452"/>
    </source>
</evidence>
<keyword evidence="6" id="KW-0472">Membrane</keyword>
<dbReference type="PANTHER" id="PTHR30026:SF20">
    <property type="entry name" value="OUTER MEMBRANE PROTEIN TOLC"/>
    <property type="match status" value="1"/>
</dbReference>
<dbReference type="GO" id="GO:0015288">
    <property type="term" value="F:porin activity"/>
    <property type="evidence" value="ECO:0007669"/>
    <property type="project" value="TreeGrafter"/>
</dbReference>
<keyword evidence="3" id="KW-0813">Transport</keyword>
<organism evidence="8 9">
    <name type="scientific">Sphingobium lactosutens DS20</name>
    <dbReference type="NCBI Taxonomy" id="1331060"/>
    <lineage>
        <taxon>Bacteria</taxon>
        <taxon>Pseudomonadati</taxon>
        <taxon>Pseudomonadota</taxon>
        <taxon>Alphaproteobacteria</taxon>
        <taxon>Sphingomonadales</taxon>
        <taxon>Sphingomonadaceae</taxon>
        <taxon>Sphingobium</taxon>
    </lineage>
</organism>
<dbReference type="Gene3D" id="1.20.1600.10">
    <property type="entry name" value="Outer membrane efflux proteins (OEP)"/>
    <property type="match status" value="1"/>
</dbReference>
<dbReference type="GO" id="GO:1990281">
    <property type="term" value="C:efflux pump complex"/>
    <property type="evidence" value="ECO:0007669"/>
    <property type="project" value="TreeGrafter"/>
</dbReference>
<evidence type="ECO:0000256" key="2">
    <source>
        <dbReference type="ARBA" id="ARBA00007613"/>
    </source>
</evidence>
<dbReference type="SUPFAM" id="SSF56954">
    <property type="entry name" value="Outer membrane efflux proteins (OEP)"/>
    <property type="match status" value="1"/>
</dbReference>
<sequence>MALPLLAGSACPAVAGPLTFQQALERAGTNAPIIDARKAEVSASEASAIAAGQLPDPRLSLGLDNLPVSGPPAFTLDGSMMTAQRVGLQQDIPNLAKRHAEQAGADAATGLARARSAVTHLDVRVAAATAWIDLAYADRRLAAIDAVLGRLGRLVPAARAGVASGSARPAQSLRIRQAIATLEDRRSTILAEHAQARATLERWTGEAEPEAVGMIPDFALDPAELRLAIAGNPRLRAAEADVASARADTDLARAGKRPDWGVSLSFGRRDPGYGNVVSVGASMTLPIFPGKRQNPRIAAAEADLSAARAQHEDVRRALTAELERGLATHAMQVSQWHRAQETLLPLARQEADLETASYGAGRAGLLDVISAETALAETELDVLDRESQVTRQAAFLLLTFGGDAR</sequence>
<reference evidence="8 9" key="1">
    <citation type="journal article" date="2013" name="Genome Announc.">
        <title>Draft Genome Sequence of Sphingobium lactosutens Strain DS20T, Isolated from a Hexachlorocyclohexane Dumpsite.</title>
        <authorList>
            <person name="Kumar R."/>
            <person name="Dwivedi V."/>
            <person name="Negi V."/>
            <person name="Khurana J.P."/>
            <person name="Lal R."/>
        </authorList>
    </citation>
    <scope>NUCLEOTIDE SEQUENCE [LARGE SCALE GENOMIC DNA]</scope>
    <source>
        <strain evidence="8 9">DS20</strain>
    </source>
</reference>
<dbReference type="InterPro" id="IPR003423">
    <property type="entry name" value="OMP_efflux"/>
</dbReference>
<keyword evidence="7" id="KW-0998">Cell outer membrane</keyword>
<comment type="similarity">
    <text evidence="2">Belongs to the outer membrane factor (OMF) (TC 1.B.17) family.</text>
</comment>
<dbReference type="EMBL" id="ATDP01000106">
    <property type="protein sequence ID" value="EQB11715.1"/>
    <property type="molecule type" value="Genomic_DNA"/>
</dbReference>
<dbReference type="InterPro" id="IPR051906">
    <property type="entry name" value="TolC-like"/>
</dbReference>
<evidence type="ECO:0000256" key="6">
    <source>
        <dbReference type="ARBA" id="ARBA00023136"/>
    </source>
</evidence>
<dbReference type="AlphaFoldDB" id="T0IJ11"/>
<comment type="subcellular location">
    <subcellularLocation>
        <location evidence="1">Cell outer membrane</location>
    </subcellularLocation>
</comment>
<dbReference type="PANTHER" id="PTHR30026">
    <property type="entry name" value="OUTER MEMBRANE PROTEIN TOLC"/>
    <property type="match status" value="1"/>
</dbReference>
<evidence type="ECO:0000256" key="3">
    <source>
        <dbReference type="ARBA" id="ARBA00022448"/>
    </source>
</evidence>
<keyword evidence="5" id="KW-0812">Transmembrane</keyword>
<proteinExistence type="inferred from homology"/>
<dbReference type="eggNOG" id="COG1538">
    <property type="taxonomic scope" value="Bacteria"/>
</dbReference>
<dbReference type="Pfam" id="PF02321">
    <property type="entry name" value="OEP"/>
    <property type="match status" value="1"/>
</dbReference>
<evidence type="ECO:0000313" key="8">
    <source>
        <dbReference type="EMBL" id="EQB11715.1"/>
    </source>
</evidence>
<evidence type="ECO:0008006" key="10">
    <source>
        <dbReference type="Google" id="ProtNLM"/>
    </source>
</evidence>
<protein>
    <recommendedName>
        <fullName evidence="10">Transporter</fullName>
    </recommendedName>
</protein>